<organism evidence="1 2">
    <name type="scientific">Vitis vinifera</name>
    <name type="common">Grape</name>
    <dbReference type="NCBI Taxonomy" id="29760"/>
    <lineage>
        <taxon>Eukaryota</taxon>
        <taxon>Viridiplantae</taxon>
        <taxon>Streptophyta</taxon>
        <taxon>Embryophyta</taxon>
        <taxon>Tracheophyta</taxon>
        <taxon>Spermatophyta</taxon>
        <taxon>Magnoliopsida</taxon>
        <taxon>eudicotyledons</taxon>
        <taxon>Gunneridae</taxon>
        <taxon>Pentapetalae</taxon>
        <taxon>rosids</taxon>
        <taxon>Vitales</taxon>
        <taxon>Vitaceae</taxon>
        <taxon>Viteae</taxon>
        <taxon>Vitis</taxon>
    </lineage>
</organism>
<evidence type="ECO:0000313" key="1">
    <source>
        <dbReference type="EMBL" id="RVX23338.1"/>
    </source>
</evidence>
<dbReference type="InterPro" id="IPR052343">
    <property type="entry name" value="Retrotransposon-Effector_Assoc"/>
</dbReference>
<dbReference type="InterPro" id="IPR043502">
    <property type="entry name" value="DNA/RNA_pol_sf"/>
</dbReference>
<evidence type="ECO:0000313" key="2">
    <source>
        <dbReference type="Proteomes" id="UP000288805"/>
    </source>
</evidence>
<name>A0A438KQ71_VITVI</name>
<gene>
    <name evidence="1" type="ORF">CK203_000488</name>
</gene>
<dbReference type="CDD" id="cd01650">
    <property type="entry name" value="RT_nLTR_like"/>
    <property type="match status" value="1"/>
</dbReference>
<comment type="caution">
    <text evidence="1">The sequence shown here is derived from an EMBL/GenBank/DDBJ whole genome shotgun (WGS) entry which is preliminary data.</text>
</comment>
<accession>A0A438KQ71</accession>
<dbReference type="AlphaFoldDB" id="A0A438KQ71"/>
<dbReference type="PANTHER" id="PTHR46890">
    <property type="entry name" value="NON-LTR RETROLELEMENT REVERSE TRANSCRIPTASE-LIKE PROTEIN-RELATED"/>
    <property type="match status" value="1"/>
</dbReference>
<proteinExistence type="predicted"/>
<dbReference type="SUPFAM" id="SSF56672">
    <property type="entry name" value="DNA/RNA polymerases"/>
    <property type="match status" value="1"/>
</dbReference>
<dbReference type="Proteomes" id="UP000288805">
    <property type="component" value="Unassembled WGS sequence"/>
</dbReference>
<sequence length="478" mass="54226">MQEGAAGGVVVFWDNSVVISRRGPWSEGLNGQSMSRLDLFLVSKDWETHFSRVMQCTLPRSVSDHFPILLDGGGVRRGPIPFRFENMWRKEKGFKEMLKSWWQGFNFSRSYSFILTEKLKALKTNLKIWNKDVFGKMGVNKRLALDRVSFWDNQEQLKVLSRLELKARKEAREDFKKAYQNLLSDPGGLRPSLNGLDFDRIGVEEVASLEEVFSVEEVFFALLELNGDRAPSLDGFPFAFWSLNTTFLVVVPKKCGADDLRYYRPISVVGGLYKLLVKVLANRLKKVMGKVVSSSQNAFVEGRQILNAVLIANEAIDSMLKRNESGVLCCRIRGRGGDKVQIIHLLFADDTLVFCDASQEQMTFLSWLLMWFEAISGLRINLDKSEILPVERVENVELLGLELGCKVGALPSTYLGLPLCVPHKSMEVWDGVEERIRKRLAFTLEPRCAIPFSWNIICSPCVPTKVGFFAWEASWGKS</sequence>
<dbReference type="EMBL" id="QGNW01000001">
    <property type="protein sequence ID" value="RVX23338.1"/>
    <property type="molecule type" value="Genomic_DNA"/>
</dbReference>
<reference evidence="1 2" key="1">
    <citation type="journal article" date="2018" name="PLoS Genet.">
        <title>Population sequencing reveals clonal diversity and ancestral inbreeding in the grapevine cultivar Chardonnay.</title>
        <authorList>
            <person name="Roach M.J."/>
            <person name="Johnson D.L."/>
            <person name="Bohlmann J."/>
            <person name="van Vuuren H.J."/>
            <person name="Jones S.J."/>
            <person name="Pretorius I.S."/>
            <person name="Schmidt S.A."/>
            <person name="Borneman A.R."/>
        </authorList>
    </citation>
    <scope>NUCLEOTIDE SEQUENCE [LARGE SCALE GENOMIC DNA]</scope>
    <source>
        <strain evidence="2">cv. Chardonnay</strain>
        <tissue evidence="1">Leaf</tissue>
    </source>
</reference>
<dbReference type="SUPFAM" id="SSF56219">
    <property type="entry name" value="DNase I-like"/>
    <property type="match status" value="1"/>
</dbReference>
<dbReference type="InterPro" id="IPR036691">
    <property type="entry name" value="Endo/exonu/phosph_ase_sf"/>
</dbReference>
<protein>
    <submittedName>
        <fullName evidence="1">Uncharacterized protein</fullName>
    </submittedName>
</protein>
<dbReference type="PANTHER" id="PTHR46890:SF50">
    <property type="entry name" value="RNA-DIRECTED DNA POLYMERASE, EUKARYOTA, REVERSE TRANSCRIPTASE ZINC-BINDING DOMAIN PROTEIN-RELATED"/>
    <property type="match status" value="1"/>
</dbReference>